<dbReference type="InterPro" id="IPR006442">
    <property type="entry name" value="Antitoxin_Phd/YefM"/>
</dbReference>
<reference evidence="4 5" key="1">
    <citation type="submission" date="2017-05" db="EMBL/GenBank/DDBJ databases">
        <title>Complete and WGS of Bordetella genogroups.</title>
        <authorList>
            <person name="Spilker T."/>
            <person name="LiPuma J."/>
        </authorList>
    </citation>
    <scope>NUCLEOTIDE SEQUENCE [LARGE SCALE GENOMIC DNA]</scope>
    <source>
        <strain evidence="4 5">AU10456</strain>
    </source>
</reference>
<comment type="function">
    <text evidence="2">Antitoxin component of a type II toxin-antitoxin (TA) system.</text>
</comment>
<organism evidence="4 5">
    <name type="scientific">Bordetella genomosp. 5</name>
    <dbReference type="NCBI Taxonomy" id="1395608"/>
    <lineage>
        <taxon>Bacteria</taxon>
        <taxon>Pseudomonadati</taxon>
        <taxon>Pseudomonadota</taxon>
        <taxon>Betaproteobacteria</taxon>
        <taxon>Burkholderiales</taxon>
        <taxon>Alcaligenaceae</taxon>
        <taxon>Bordetella</taxon>
    </lineage>
</organism>
<comment type="similarity">
    <text evidence="1 2">Belongs to the phD/YefM antitoxin family.</text>
</comment>
<accession>A0A261TAM4</accession>
<evidence type="ECO:0000256" key="1">
    <source>
        <dbReference type="ARBA" id="ARBA00009981"/>
    </source>
</evidence>
<dbReference type="EMBL" id="NEVP01000011">
    <property type="protein sequence ID" value="OZI46684.1"/>
    <property type="molecule type" value="Genomic_DNA"/>
</dbReference>
<proteinExistence type="inferred from homology"/>
<evidence type="ECO:0000313" key="4">
    <source>
        <dbReference type="EMBL" id="OZI46684.1"/>
    </source>
</evidence>
<dbReference type="InterPro" id="IPR036165">
    <property type="entry name" value="YefM-like_sf"/>
</dbReference>
<dbReference type="AlphaFoldDB" id="A0A261TAM4"/>
<feature type="region of interest" description="Disordered" evidence="3">
    <location>
        <begin position="89"/>
        <end position="111"/>
    </location>
</feature>
<dbReference type="RefSeq" id="WP_094802536.1">
    <property type="nucleotide sequence ID" value="NZ_NEVP01000011.1"/>
</dbReference>
<sequence length="111" mass="12034">MEHVLAARSVSIAELKRSPNAVFEMAATEPVAVLNNNRPAAYLLSPEVYEAMLRRLNVDLRDAIQEGIDSGPAIAADTVLNELEARYGAESKPAASQVADTATARRKRQTK</sequence>
<dbReference type="SUPFAM" id="SSF143120">
    <property type="entry name" value="YefM-like"/>
    <property type="match status" value="1"/>
</dbReference>
<evidence type="ECO:0000313" key="5">
    <source>
        <dbReference type="Proteomes" id="UP000216913"/>
    </source>
</evidence>
<dbReference type="Proteomes" id="UP000216913">
    <property type="component" value="Unassembled WGS sequence"/>
</dbReference>
<evidence type="ECO:0000256" key="3">
    <source>
        <dbReference type="SAM" id="MobiDB-lite"/>
    </source>
</evidence>
<dbReference type="Pfam" id="PF02604">
    <property type="entry name" value="PhdYeFM_antitox"/>
    <property type="match status" value="1"/>
</dbReference>
<evidence type="ECO:0000256" key="2">
    <source>
        <dbReference type="RuleBase" id="RU362080"/>
    </source>
</evidence>
<dbReference type="OrthoDB" id="5297687at2"/>
<name>A0A261TAM4_9BORD</name>
<comment type="caution">
    <text evidence="4">The sequence shown here is derived from an EMBL/GenBank/DDBJ whole genome shotgun (WGS) entry which is preliminary data.</text>
</comment>
<protein>
    <recommendedName>
        <fullName evidence="2">Antitoxin</fullName>
    </recommendedName>
</protein>
<gene>
    <name evidence="4" type="ORF">CAL25_18515</name>
</gene>
<keyword evidence="5" id="KW-1185">Reference proteome</keyword>